<keyword evidence="5" id="KW-1003">Cell membrane</keyword>
<dbReference type="PANTHER" id="PTHR32309:SF13">
    <property type="entry name" value="FERRIC ENTEROBACTIN TRANSPORT PROTEIN FEPE"/>
    <property type="match status" value="1"/>
</dbReference>
<evidence type="ECO:0000256" key="1">
    <source>
        <dbReference type="ARBA" id="ARBA00004429"/>
    </source>
</evidence>
<dbReference type="NCBIfam" id="TIGR01007">
    <property type="entry name" value="eps_fam"/>
    <property type="match status" value="1"/>
</dbReference>
<keyword evidence="10" id="KW-0418">Kinase</keyword>
<organism evidence="21 22">
    <name type="scientific">Dyadobacter helix</name>
    <dbReference type="NCBI Taxonomy" id="2822344"/>
    <lineage>
        <taxon>Bacteria</taxon>
        <taxon>Pseudomonadati</taxon>
        <taxon>Bacteroidota</taxon>
        <taxon>Cytophagia</taxon>
        <taxon>Cytophagales</taxon>
        <taxon>Spirosomataceae</taxon>
        <taxon>Dyadobacter</taxon>
    </lineage>
</organism>
<keyword evidence="13 17" id="KW-0472">Membrane</keyword>
<accession>A0A916ND10</accession>
<evidence type="ECO:0000256" key="6">
    <source>
        <dbReference type="ARBA" id="ARBA00022519"/>
    </source>
</evidence>
<feature type="transmembrane region" description="Helical" evidence="17">
    <location>
        <begin position="491"/>
        <end position="512"/>
    </location>
</feature>
<keyword evidence="9" id="KW-0547">Nucleotide-binding</keyword>
<keyword evidence="11" id="KW-0067">ATP-binding</keyword>
<evidence type="ECO:0000313" key="22">
    <source>
        <dbReference type="Proteomes" id="UP000680038"/>
    </source>
</evidence>
<evidence type="ECO:0000256" key="2">
    <source>
        <dbReference type="ARBA" id="ARBA00007316"/>
    </source>
</evidence>
<evidence type="ECO:0000259" key="20">
    <source>
        <dbReference type="Pfam" id="PF13807"/>
    </source>
</evidence>
<feature type="transmembrane region" description="Helical" evidence="17">
    <location>
        <begin position="34"/>
        <end position="52"/>
    </location>
</feature>
<dbReference type="InterPro" id="IPR027417">
    <property type="entry name" value="P-loop_NTPase"/>
</dbReference>
<dbReference type="EMBL" id="CAJRAF010000002">
    <property type="protein sequence ID" value="CAG5007931.1"/>
    <property type="molecule type" value="Genomic_DNA"/>
</dbReference>
<protein>
    <recommendedName>
        <fullName evidence="4">non-specific protein-tyrosine kinase</fullName>
        <ecNumber evidence="4">2.7.10.2</ecNumber>
    </recommendedName>
</protein>
<dbReference type="CDD" id="cd05387">
    <property type="entry name" value="BY-kinase"/>
    <property type="match status" value="1"/>
</dbReference>
<dbReference type="Proteomes" id="UP000680038">
    <property type="component" value="Unassembled WGS sequence"/>
</dbReference>
<feature type="domain" description="AAA" evidence="19">
    <location>
        <begin position="590"/>
        <end position="729"/>
    </location>
</feature>
<dbReference type="PANTHER" id="PTHR32309">
    <property type="entry name" value="TYROSINE-PROTEIN KINASE"/>
    <property type="match status" value="1"/>
</dbReference>
<dbReference type="InterPro" id="IPR005702">
    <property type="entry name" value="Wzc-like_C"/>
</dbReference>
<evidence type="ECO:0000256" key="8">
    <source>
        <dbReference type="ARBA" id="ARBA00022692"/>
    </source>
</evidence>
<comment type="similarity">
    <text evidence="2">Belongs to the CpsD/CapB family.</text>
</comment>
<evidence type="ECO:0000256" key="11">
    <source>
        <dbReference type="ARBA" id="ARBA00022840"/>
    </source>
</evidence>
<comment type="catalytic activity">
    <reaction evidence="15">
        <text>L-tyrosyl-[protein] + ATP = O-phospho-L-tyrosyl-[protein] + ADP + H(+)</text>
        <dbReference type="Rhea" id="RHEA:10596"/>
        <dbReference type="Rhea" id="RHEA-COMP:10136"/>
        <dbReference type="Rhea" id="RHEA-COMP:20101"/>
        <dbReference type="ChEBI" id="CHEBI:15378"/>
        <dbReference type="ChEBI" id="CHEBI:30616"/>
        <dbReference type="ChEBI" id="CHEBI:46858"/>
        <dbReference type="ChEBI" id="CHEBI:61978"/>
        <dbReference type="ChEBI" id="CHEBI:456216"/>
        <dbReference type="EC" id="2.7.10.2"/>
    </reaction>
</comment>
<name>A0A916ND10_9BACT</name>
<keyword evidence="6" id="KW-0997">Cell inner membrane</keyword>
<evidence type="ECO:0000256" key="17">
    <source>
        <dbReference type="SAM" id="Phobius"/>
    </source>
</evidence>
<dbReference type="GO" id="GO:0005524">
    <property type="term" value="F:ATP binding"/>
    <property type="evidence" value="ECO:0007669"/>
    <property type="project" value="UniProtKB-KW"/>
</dbReference>
<dbReference type="AlphaFoldDB" id="A0A916ND10"/>
<evidence type="ECO:0000256" key="15">
    <source>
        <dbReference type="ARBA" id="ARBA00051245"/>
    </source>
</evidence>
<evidence type="ECO:0000256" key="3">
    <source>
        <dbReference type="ARBA" id="ARBA00008883"/>
    </source>
</evidence>
<evidence type="ECO:0000256" key="4">
    <source>
        <dbReference type="ARBA" id="ARBA00011903"/>
    </source>
</evidence>
<evidence type="ECO:0000256" key="7">
    <source>
        <dbReference type="ARBA" id="ARBA00022679"/>
    </source>
</evidence>
<keyword evidence="8 17" id="KW-0812">Transmembrane</keyword>
<dbReference type="InterPro" id="IPR050445">
    <property type="entry name" value="Bact_polysacc_biosynth/exp"/>
</dbReference>
<dbReference type="Gene3D" id="3.40.50.300">
    <property type="entry name" value="P-loop containing nucleotide triphosphate hydrolases"/>
    <property type="match status" value="1"/>
</dbReference>
<evidence type="ECO:0000256" key="12">
    <source>
        <dbReference type="ARBA" id="ARBA00022989"/>
    </source>
</evidence>
<evidence type="ECO:0000256" key="10">
    <source>
        <dbReference type="ARBA" id="ARBA00022777"/>
    </source>
</evidence>
<dbReference type="RefSeq" id="WP_215240559.1">
    <property type="nucleotide sequence ID" value="NZ_CAJRAF010000002.1"/>
</dbReference>
<keyword evidence="7" id="KW-0808">Transferase</keyword>
<evidence type="ECO:0000256" key="9">
    <source>
        <dbReference type="ARBA" id="ARBA00022741"/>
    </source>
</evidence>
<feature type="coiled-coil region" evidence="16">
    <location>
        <begin position="306"/>
        <end position="333"/>
    </location>
</feature>
<keyword evidence="22" id="KW-1185">Reference proteome</keyword>
<dbReference type="InterPro" id="IPR003856">
    <property type="entry name" value="LPS_length_determ_N"/>
</dbReference>
<dbReference type="GO" id="GO:0004715">
    <property type="term" value="F:non-membrane spanning protein tyrosine kinase activity"/>
    <property type="evidence" value="ECO:0007669"/>
    <property type="project" value="UniProtKB-EC"/>
</dbReference>
<dbReference type="GO" id="GO:0005886">
    <property type="term" value="C:plasma membrane"/>
    <property type="evidence" value="ECO:0007669"/>
    <property type="project" value="UniProtKB-SubCell"/>
</dbReference>
<dbReference type="Pfam" id="PF13614">
    <property type="entry name" value="AAA_31"/>
    <property type="match status" value="1"/>
</dbReference>
<feature type="domain" description="Tyrosine-protein kinase G-rich" evidence="20">
    <location>
        <begin position="437"/>
        <end position="511"/>
    </location>
</feature>
<evidence type="ECO:0000259" key="18">
    <source>
        <dbReference type="Pfam" id="PF02706"/>
    </source>
</evidence>
<comment type="similarity">
    <text evidence="3">Belongs to the etk/wzc family.</text>
</comment>
<evidence type="ECO:0000256" key="16">
    <source>
        <dbReference type="SAM" id="Coils"/>
    </source>
</evidence>
<keyword evidence="12 17" id="KW-1133">Transmembrane helix</keyword>
<feature type="domain" description="Polysaccharide chain length determinant N-terminal" evidence="18">
    <location>
        <begin position="19"/>
        <end position="112"/>
    </location>
</feature>
<evidence type="ECO:0000313" key="21">
    <source>
        <dbReference type="EMBL" id="CAG5007931.1"/>
    </source>
</evidence>
<keyword evidence="16" id="KW-0175">Coiled coil</keyword>
<sequence>MANTSADNAFFERLLSNSESIDFKKLFKVFLSRWYWIIGSLGLFGVLCFLYLKFAVPQFVASVTVKYLEKQSELDEFSSSKPTYIFNSATTDYLTEKFNVRSQEVVENALYKLNNPFTFFRVKDFRKIDVYPSKPLDLEVISFDPDTYENGVFSITENLGLVYRLEEREVTLPLRLGAIVTVPGLSFKIKEISTAKGYEFDFVHNEIARQAENFIGRIGMEEVEEAMPVMNMSFRHHSAAFTKDFLEKLIEAYREFDLRQKQKSSDLTIKFINDQLGIYSDSLKVAARDLELFKKQNQVLDISSSANEITGKLRELEQEKQKLEIQRAYISILEKSLGTTFEPVNYLSVGLDAGSDGILISLLERFNELITKRKDLLLKYSPNAQAVKNIDEELNKFRTQILDNISLQKQKIGGMDKIMTSSISTFQKRFNQIPGLEKNYLYLQSNFEVNKNIYSLLLNKEIESSIVRAGMLPSFVVITRPDIDKVSPKSIQIIILAIFFGLSFGIGSILLARFTNGKFTEIGNVEAHPKVTLLGVVQHFPEKVTNTSKDLNLLLSDRSIFTESLSSIRTKLSFAGSNLEKREGKSGKQLLITSEKSGEGKSFVTINLALSLTKTGKKVIVIGADLRKSKLHHYFDDRNKNGLSEYLQEKEKDINVTIRHSSVPNLDYIVSGIPPFNPGELLQTPLFEELLKYCRQNYDYVLLDTAPAGLVADNIPLLTTSDHVLFIIRWLYSEKDSYRLAGQLADDYNVKDVKIIINDFYADALHTSITSGSGYSSGYNQYRYDYSYRDNGYYTEKPRNLIKRIFNLR</sequence>
<dbReference type="InterPro" id="IPR032807">
    <property type="entry name" value="GNVR"/>
</dbReference>
<dbReference type="Pfam" id="PF13807">
    <property type="entry name" value="GNVR"/>
    <property type="match status" value="1"/>
</dbReference>
<dbReference type="Pfam" id="PF02706">
    <property type="entry name" value="Wzz"/>
    <property type="match status" value="1"/>
</dbReference>
<proteinExistence type="inferred from homology"/>
<evidence type="ECO:0000256" key="5">
    <source>
        <dbReference type="ARBA" id="ARBA00022475"/>
    </source>
</evidence>
<evidence type="ECO:0000256" key="13">
    <source>
        <dbReference type="ARBA" id="ARBA00023136"/>
    </source>
</evidence>
<keyword evidence="14" id="KW-0829">Tyrosine-protein kinase</keyword>
<dbReference type="SUPFAM" id="SSF52540">
    <property type="entry name" value="P-loop containing nucleoside triphosphate hydrolases"/>
    <property type="match status" value="1"/>
</dbReference>
<comment type="caution">
    <text evidence="21">The sequence shown here is derived from an EMBL/GenBank/DDBJ whole genome shotgun (WGS) entry which is preliminary data.</text>
</comment>
<dbReference type="EC" id="2.7.10.2" evidence="4"/>
<gene>
    <name evidence="21" type="ORF">DYBT9275_04157</name>
</gene>
<evidence type="ECO:0000259" key="19">
    <source>
        <dbReference type="Pfam" id="PF13614"/>
    </source>
</evidence>
<comment type="subcellular location">
    <subcellularLocation>
        <location evidence="1">Cell inner membrane</location>
        <topology evidence="1">Multi-pass membrane protein</topology>
    </subcellularLocation>
</comment>
<evidence type="ECO:0000256" key="14">
    <source>
        <dbReference type="ARBA" id="ARBA00023137"/>
    </source>
</evidence>
<dbReference type="InterPro" id="IPR025669">
    <property type="entry name" value="AAA_dom"/>
</dbReference>
<reference evidence="21" key="1">
    <citation type="submission" date="2021-04" db="EMBL/GenBank/DDBJ databases">
        <authorList>
            <person name="Rodrigo-Torres L."/>
            <person name="Arahal R. D."/>
            <person name="Lucena T."/>
        </authorList>
    </citation>
    <scope>NUCLEOTIDE SEQUENCE</scope>
    <source>
        <strain evidence="21">CECT 9275</strain>
    </source>
</reference>